<keyword evidence="10" id="KW-1185">Reference proteome</keyword>
<comment type="function">
    <text evidence="5">Catalyzes the transfer of a dimethylallyl group onto the adenine at position 37.</text>
</comment>
<comment type="similarity">
    <text evidence="1 5 7">Belongs to the IPP transferase family.</text>
</comment>
<dbReference type="InterPro" id="IPR039657">
    <property type="entry name" value="Dimethylallyltransferase"/>
</dbReference>
<dbReference type="OrthoDB" id="775260at2759"/>
<dbReference type="Gene3D" id="3.40.50.300">
    <property type="entry name" value="P-loop containing nucleotide triphosphate hydrolases"/>
    <property type="match status" value="1"/>
</dbReference>
<keyword evidence="4 5" id="KW-0067">ATP-binding</keyword>
<keyword evidence="3 5" id="KW-0547">Nucleotide-binding</keyword>
<dbReference type="Proteomes" id="UP000244855">
    <property type="component" value="Unassembled WGS sequence"/>
</dbReference>
<protein>
    <recommendedName>
        <fullName evidence="5 6">tRNA dimethylallyltransferase</fullName>
        <ecNumber evidence="5 6">2.5.1.75</ecNumber>
    </recommendedName>
</protein>
<dbReference type="STRING" id="97972.A0A2V1E4U8"/>
<evidence type="ECO:0000313" key="9">
    <source>
        <dbReference type="EMBL" id="PVI04684.1"/>
    </source>
</evidence>
<comment type="catalytic activity">
    <reaction evidence="5 6">
        <text>adenosine(37) in tRNA + dimethylallyl diphosphate = N(6)-dimethylallyladenosine(37) in tRNA + diphosphate</text>
        <dbReference type="Rhea" id="RHEA:26482"/>
        <dbReference type="Rhea" id="RHEA-COMP:10162"/>
        <dbReference type="Rhea" id="RHEA-COMP:10375"/>
        <dbReference type="ChEBI" id="CHEBI:33019"/>
        <dbReference type="ChEBI" id="CHEBI:57623"/>
        <dbReference type="ChEBI" id="CHEBI:74411"/>
        <dbReference type="ChEBI" id="CHEBI:74415"/>
        <dbReference type="EC" id="2.5.1.75"/>
    </reaction>
</comment>
<gene>
    <name evidence="9" type="ORF">DM02DRAFT_639811</name>
</gene>
<evidence type="ECO:0000256" key="5">
    <source>
        <dbReference type="PIRNR" id="PIRNR039110"/>
    </source>
</evidence>
<dbReference type="EC" id="2.5.1.75" evidence="5 6"/>
<name>A0A2V1E4U8_9PLEO</name>
<dbReference type="Pfam" id="PF01715">
    <property type="entry name" value="IPPT"/>
    <property type="match status" value="1"/>
</dbReference>
<keyword evidence="2 5" id="KW-0808">Transferase</keyword>
<sequence>MAVAPVKPLIAIVGATGTGKSELAVEIARKYNGEIINGDAMQLYKGLPIITNKITRDEMKGQPHHLLDCIGLDEETWTVGNFVKKAVQVIEEIHSRGKVPILVGGTHYYTQSLLFKDATMEGENTEHTISSGASFPILEEPTEVILEKLKEVDPVMADRWHPNERRKIQRSLEIYLKTGKPASQIYDERRLKQEVSLTSEDGEENKAGFRFPTLILWVHAARDVLSTRLDSRIDKMIQRGLLDEVRTLSNFKSSYEDQTKKQVDQTRGIWVSIGYKEFLDYQAALNNPSISDKELENARIAAVEKMQAATRQYAKRQVRWIRIKLLNALINVGQQKHTFLVDGSDISKWNETVAQPALSITESFLLGKTLPDPLELTPAASEMLTPKRDYDLSQRPDLWKKRTCETCGTFAVNENDWNLHIKSRAHRRAVGAKKKLENAPSPGSRRTETVREDMIDVLTSSIDPFDESVVDEKS</sequence>
<dbReference type="InterPro" id="IPR030666">
    <property type="entry name" value="IPP_transferase_euk"/>
</dbReference>
<evidence type="ECO:0000256" key="8">
    <source>
        <dbReference type="SAM" id="MobiDB-lite"/>
    </source>
</evidence>
<evidence type="ECO:0000256" key="1">
    <source>
        <dbReference type="ARBA" id="ARBA00005842"/>
    </source>
</evidence>
<dbReference type="AlphaFoldDB" id="A0A2V1E4U8"/>
<dbReference type="GO" id="GO:0005739">
    <property type="term" value="C:mitochondrion"/>
    <property type="evidence" value="ECO:0007669"/>
    <property type="project" value="TreeGrafter"/>
</dbReference>
<dbReference type="NCBIfam" id="TIGR00174">
    <property type="entry name" value="miaA"/>
    <property type="match status" value="1"/>
</dbReference>
<dbReference type="SUPFAM" id="SSF52540">
    <property type="entry name" value="P-loop containing nucleoside triphosphate hydrolases"/>
    <property type="match status" value="2"/>
</dbReference>
<feature type="region of interest" description="Disordered" evidence="8">
    <location>
        <begin position="430"/>
        <end position="452"/>
    </location>
</feature>
<accession>A0A2V1E4U8</accession>
<dbReference type="EMBL" id="KZ805319">
    <property type="protein sequence ID" value="PVI04684.1"/>
    <property type="molecule type" value="Genomic_DNA"/>
</dbReference>
<dbReference type="InterPro" id="IPR027417">
    <property type="entry name" value="P-loop_NTPase"/>
</dbReference>
<dbReference type="HAMAP" id="MF_00185">
    <property type="entry name" value="IPP_trans"/>
    <property type="match status" value="1"/>
</dbReference>
<organism evidence="9 10">
    <name type="scientific">Periconia macrospinosa</name>
    <dbReference type="NCBI Taxonomy" id="97972"/>
    <lineage>
        <taxon>Eukaryota</taxon>
        <taxon>Fungi</taxon>
        <taxon>Dikarya</taxon>
        <taxon>Ascomycota</taxon>
        <taxon>Pezizomycotina</taxon>
        <taxon>Dothideomycetes</taxon>
        <taxon>Pleosporomycetidae</taxon>
        <taxon>Pleosporales</taxon>
        <taxon>Massarineae</taxon>
        <taxon>Periconiaceae</taxon>
        <taxon>Periconia</taxon>
    </lineage>
</organism>
<keyword evidence="5" id="KW-0963">Cytoplasm</keyword>
<dbReference type="PANTHER" id="PTHR11088:SF89">
    <property type="entry name" value="TRNA DIMETHYLALLYLTRANSFERASE"/>
    <property type="match status" value="1"/>
</dbReference>
<evidence type="ECO:0000256" key="3">
    <source>
        <dbReference type="ARBA" id="ARBA00022741"/>
    </source>
</evidence>
<dbReference type="PANTHER" id="PTHR11088">
    <property type="entry name" value="TRNA DIMETHYLALLYLTRANSFERASE"/>
    <property type="match status" value="1"/>
</dbReference>
<dbReference type="Gene3D" id="1.10.20.140">
    <property type="match status" value="1"/>
</dbReference>
<evidence type="ECO:0000313" key="10">
    <source>
        <dbReference type="Proteomes" id="UP000244855"/>
    </source>
</evidence>
<dbReference type="PIRSF" id="PIRSF039110">
    <property type="entry name" value="IPP_transferase"/>
    <property type="match status" value="1"/>
</dbReference>
<evidence type="ECO:0000256" key="2">
    <source>
        <dbReference type="ARBA" id="ARBA00022679"/>
    </source>
</evidence>
<dbReference type="GO" id="GO:0052381">
    <property type="term" value="F:tRNA dimethylallyltransferase activity"/>
    <property type="evidence" value="ECO:0007669"/>
    <property type="project" value="UniProtKB-UniRule"/>
</dbReference>
<reference evidence="9 10" key="1">
    <citation type="journal article" date="2018" name="Sci. Rep.">
        <title>Comparative genomics provides insights into the lifestyle and reveals functional heterogeneity of dark septate endophytic fungi.</title>
        <authorList>
            <person name="Knapp D.G."/>
            <person name="Nemeth J.B."/>
            <person name="Barry K."/>
            <person name="Hainaut M."/>
            <person name="Henrissat B."/>
            <person name="Johnson J."/>
            <person name="Kuo A."/>
            <person name="Lim J.H.P."/>
            <person name="Lipzen A."/>
            <person name="Nolan M."/>
            <person name="Ohm R.A."/>
            <person name="Tamas L."/>
            <person name="Grigoriev I.V."/>
            <person name="Spatafora J.W."/>
            <person name="Nagy L.G."/>
            <person name="Kovacs G.M."/>
        </authorList>
    </citation>
    <scope>NUCLEOTIDE SEQUENCE [LARGE SCALE GENOMIC DNA]</scope>
    <source>
        <strain evidence="9 10">DSE2036</strain>
    </source>
</reference>
<keyword evidence="5 6" id="KW-0819">tRNA processing</keyword>
<dbReference type="GO" id="GO:0006400">
    <property type="term" value="P:tRNA modification"/>
    <property type="evidence" value="ECO:0007669"/>
    <property type="project" value="TreeGrafter"/>
</dbReference>
<evidence type="ECO:0000256" key="6">
    <source>
        <dbReference type="RuleBase" id="RU003783"/>
    </source>
</evidence>
<proteinExistence type="inferred from homology"/>
<dbReference type="Gene3D" id="3.30.160.60">
    <property type="entry name" value="Classic Zinc Finger"/>
    <property type="match status" value="1"/>
</dbReference>
<evidence type="ECO:0000256" key="4">
    <source>
        <dbReference type="ARBA" id="ARBA00022840"/>
    </source>
</evidence>
<dbReference type="GO" id="GO:0005524">
    <property type="term" value="F:ATP binding"/>
    <property type="evidence" value="ECO:0007669"/>
    <property type="project" value="UniProtKB-UniRule"/>
</dbReference>
<evidence type="ECO:0000256" key="7">
    <source>
        <dbReference type="RuleBase" id="RU003785"/>
    </source>
</evidence>
<dbReference type="InterPro" id="IPR018022">
    <property type="entry name" value="IPT"/>
</dbReference>